<protein>
    <recommendedName>
        <fullName evidence="7">Glutaredoxin</fullName>
    </recommendedName>
</protein>
<dbReference type="GO" id="GO:0015038">
    <property type="term" value="F:glutathione disulfide oxidoreductase activity"/>
    <property type="evidence" value="ECO:0007669"/>
    <property type="project" value="UniProtKB-UniRule"/>
</dbReference>
<feature type="domain" description="Glutaredoxin" evidence="8">
    <location>
        <begin position="4"/>
        <end position="63"/>
    </location>
</feature>
<dbReference type="InterPro" id="IPR002109">
    <property type="entry name" value="Glutaredoxin"/>
</dbReference>
<dbReference type="PROSITE" id="PS51354">
    <property type="entry name" value="GLUTAREDOXIN_2"/>
    <property type="match status" value="1"/>
</dbReference>
<reference evidence="10" key="1">
    <citation type="submission" date="2018-08" db="EMBL/GenBank/DDBJ databases">
        <authorList>
            <person name="Kim S.-J."/>
            <person name="Jung G.-Y."/>
        </authorList>
    </citation>
    <scope>NUCLEOTIDE SEQUENCE [LARGE SCALE GENOMIC DNA]</scope>
    <source>
        <strain evidence="10">GY_H</strain>
    </source>
</reference>
<dbReference type="InterPro" id="IPR011767">
    <property type="entry name" value="GLR_AS"/>
</dbReference>
<dbReference type="NCBIfam" id="TIGR02181">
    <property type="entry name" value="GRX_bact"/>
    <property type="match status" value="1"/>
</dbReference>
<sequence>MQPVDIYTTGWCPYCHAAKALLKRKGVAYNEIDASARGVREAMIQRANGRMTVPQIFIGQTHVGGSDDLHALEYAGKLDALLAGEGSAA</sequence>
<accession>A0A371B8E3</accession>
<organism evidence="9 10">
    <name type="scientific">Undibacter mobilis</name>
    <dbReference type="NCBI Taxonomy" id="2292256"/>
    <lineage>
        <taxon>Bacteria</taxon>
        <taxon>Pseudomonadati</taxon>
        <taxon>Pseudomonadota</taxon>
        <taxon>Alphaproteobacteria</taxon>
        <taxon>Hyphomicrobiales</taxon>
        <taxon>Nitrobacteraceae</taxon>
        <taxon>Undibacter</taxon>
    </lineage>
</organism>
<evidence type="ECO:0000256" key="7">
    <source>
        <dbReference type="RuleBase" id="RU364065"/>
    </source>
</evidence>
<dbReference type="Proteomes" id="UP000263993">
    <property type="component" value="Unassembled WGS sequence"/>
</dbReference>
<dbReference type="AlphaFoldDB" id="A0A371B8E3"/>
<dbReference type="OrthoDB" id="9814618at2"/>
<dbReference type="Gene3D" id="3.40.30.10">
    <property type="entry name" value="Glutaredoxin"/>
    <property type="match status" value="1"/>
</dbReference>
<dbReference type="InterPro" id="IPR011900">
    <property type="entry name" value="GRX_bact"/>
</dbReference>
<dbReference type="CDD" id="cd03418">
    <property type="entry name" value="GRX_GRXb_1_3_like"/>
    <property type="match status" value="1"/>
</dbReference>
<dbReference type="PROSITE" id="PS00195">
    <property type="entry name" value="GLUTAREDOXIN_1"/>
    <property type="match status" value="1"/>
</dbReference>
<dbReference type="SUPFAM" id="SSF52833">
    <property type="entry name" value="Thioredoxin-like"/>
    <property type="match status" value="1"/>
</dbReference>
<dbReference type="Pfam" id="PF00462">
    <property type="entry name" value="Glutaredoxin"/>
    <property type="match status" value="1"/>
</dbReference>
<evidence type="ECO:0000256" key="3">
    <source>
        <dbReference type="ARBA" id="ARBA00022448"/>
    </source>
</evidence>
<keyword evidence="6 7" id="KW-0676">Redox-active center</keyword>
<dbReference type="EMBL" id="QRGO01000001">
    <property type="protein sequence ID" value="RDV03824.1"/>
    <property type="molecule type" value="Genomic_DNA"/>
</dbReference>
<evidence type="ECO:0000259" key="8">
    <source>
        <dbReference type="Pfam" id="PF00462"/>
    </source>
</evidence>
<evidence type="ECO:0000256" key="5">
    <source>
        <dbReference type="ARBA" id="ARBA00023157"/>
    </source>
</evidence>
<dbReference type="RefSeq" id="WP_115515849.1">
    <property type="nucleotide sequence ID" value="NZ_QRGO01000001.1"/>
</dbReference>
<keyword evidence="4 7" id="KW-0249">Electron transport</keyword>
<evidence type="ECO:0000256" key="4">
    <source>
        <dbReference type="ARBA" id="ARBA00022982"/>
    </source>
</evidence>
<evidence type="ECO:0000313" key="10">
    <source>
        <dbReference type="Proteomes" id="UP000263993"/>
    </source>
</evidence>
<dbReference type="PANTHER" id="PTHR45694:SF18">
    <property type="entry name" value="GLUTAREDOXIN-1-RELATED"/>
    <property type="match status" value="1"/>
</dbReference>
<comment type="function">
    <text evidence="1 7">Has a glutathione-disulfide oxidoreductase activity in the presence of NADPH and glutathione reductase. Reduces low molecular weight disulfides and proteins.</text>
</comment>
<dbReference type="PANTHER" id="PTHR45694">
    <property type="entry name" value="GLUTAREDOXIN 2"/>
    <property type="match status" value="1"/>
</dbReference>
<dbReference type="InterPro" id="IPR036249">
    <property type="entry name" value="Thioredoxin-like_sf"/>
</dbReference>
<gene>
    <name evidence="9" type="primary">grxC</name>
    <name evidence="9" type="ORF">DXH78_04020</name>
</gene>
<evidence type="ECO:0000313" key="9">
    <source>
        <dbReference type="EMBL" id="RDV03824.1"/>
    </source>
</evidence>
<keyword evidence="10" id="KW-1185">Reference proteome</keyword>
<keyword evidence="5" id="KW-1015">Disulfide bond</keyword>
<keyword evidence="7" id="KW-0963">Cytoplasm</keyword>
<evidence type="ECO:0000256" key="2">
    <source>
        <dbReference type="ARBA" id="ARBA00007787"/>
    </source>
</evidence>
<dbReference type="GO" id="GO:0034599">
    <property type="term" value="P:cellular response to oxidative stress"/>
    <property type="evidence" value="ECO:0007669"/>
    <property type="project" value="TreeGrafter"/>
</dbReference>
<dbReference type="PRINTS" id="PR00160">
    <property type="entry name" value="GLUTAREDOXIN"/>
</dbReference>
<keyword evidence="3 7" id="KW-0813">Transport</keyword>
<evidence type="ECO:0000256" key="1">
    <source>
        <dbReference type="ARBA" id="ARBA00002549"/>
    </source>
</evidence>
<name>A0A371B8E3_9BRAD</name>
<comment type="caution">
    <text evidence="9">The sequence shown here is derived from an EMBL/GenBank/DDBJ whole genome shotgun (WGS) entry which is preliminary data.</text>
</comment>
<comment type="similarity">
    <text evidence="2 7">Belongs to the glutaredoxin family.</text>
</comment>
<proteinExistence type="inferred from homology"/>
<dbReference type="GO" id="GO:0005737">
    <property type="term" value="C:cytoplasm"/>
    <property type="evidence" value="ECO:0007669"/>
    <property type="project" value="TreeGrafter"/>
</dbReference>
<evidence type="ECO:0000256" key="6">
    <source>
        <dbReference type="ARBA" id="ARBA00023284"/>
    </source>
</evidence>
<dbReference type="InterPro" id="IPR014025">
    <property type="entry name" value="Glutaredoxin_subgr"/>
</dbReference>
<dbReference type="GO" id="GO:0045454">
    <property type="term" value="P:cell redox homeostasis"/>
    <property type="evidence" value="ECO:0007669"/>
    <property type="project" value="InterPro"/>
</dbReference>